<dbReference type="PANTHER" id="PTHR13355:SF11">
    <property type="entry name" value="GLUCOSAMINE 6-PHOSPHATE N-ACETYLTRANSFERASE"/>
    <property type="match status" value="1"/>
</dbReference>
<dbReference type="OrthoDB" id="9796171at2"/>
<feature type="domain" description="N-acetyltransferase" evidence="1">
    <location>
        <begin position="4"/>
        <end position="146"/>
    </location>
</feature>
<accession>S0EXG5</accession>
<dbReference type="InParanoid" id="S0EXG5"/>
<dbReference type="PATRIC" id="fig|1303518.3.peg.2462"/>
<dbReference type="InterPro" id="IPR000182">
    <property type="entry name" value="GNAT_dom"/>
</dbReference>
<evidence type="ECO:0000313" key="2">
    <source>
        <dbReference type="EMBL" id="CCW36173.1"/>
    </source>
</evidence>
<sequence length="155" mass="17546">MDYEVICVETSDLLREAFAVRLEVFVKEQGVPEEEELDVYDAEAVHFIAKERGSNKVIGTARLIQKSPEIGKIGRVAVLPDHRGRGVGTQIMQVIESFAHERNLRYLELDAQLQAIPFYERLGYTASGDIFLDAGIQHRKMTKTLHRAEKETSTT</sequence>
<dbReference type="HOGENOM" id="CLU_056607_6_4_0"/>
<dbReference type="Gene3D" id="3.40.630.30">
    <property type="match status" value="1"/>
</dbReference>
<reference evidence="3" key="1">
    <citation type="submission" date="2013-03" db="EMBL/GenBank/DDBJ databases">
        <title>Genome sequence of Chthonomonas calidirosea, the first sequenced genome from the Armatimonadetes phylum (formally candidate division OP10).</title>
        <authorList>
            <person name="Lee K.C.Y."/>
            <person name="Morgan X.C."/>
            <person name="Dunfield P.F."/>
            <person name="Tamas I."/>
            <person name="Houghton K.M."/>
            <person name="Vyssotski M."/>
            <person name="Ryan J.L.J."/>
            <person name="Lagutin K."/>
            <person name="McDonald I.R."/>
            <person name="Stott M.B."/>
        </authorList>
    </citation>
    <scope>NUCLEOTIDE SEQUENCE [LARGE SCALE GENOMIC DNA]</scope>
    <source>
        <strain evidence="3">DSM 23976 / ICMP 18418 / T49</strain>
    </source>
</reference>
<dbReference type="EMBL" id="HF951689">
    <property type="protein sequence ID" value="CCW36173.1"/>
    <property type="molecule type" value="Genomic_DNA"/>
</dbReference>
<dbReference type="InterPro" id="IPR039143">
    <property type="entry name" value="GNPNAT1-like"/>
</dbReference>
<dbReference type="GO" id="GO:0004343">
    <property type="term" value="F:glucosamine 6-phosphate N-acetyltransferase activity"/>
    <property type="evidence" value="ECO:0007669"/>
    <property type="project" value="TreeGrafter"/>
</dbReference>
<proteinExistence type="predicted"/>
<dbReference type="Proteomes" id="UP000014227">
    <property type="component" value="Chromosome I"/>
</dbReference>
<gene>
    <name evidence="2" type="ORF">CCALI_02369</name>
</gene>
<keyword evidence="2" id="KW-0012">Acyltransferase</keyword>
<dbReference type="FunCoup" id="S0EXG5">
    <property type="interactions" value="148"/>
</dbReference>
<evidence type="ECO:0000313" key="3">
    <source>
        <dbReference type="Proteomes" id="UP000014227"/>
    </source>
</evidence>
<dbReference type="RefSeq" id="WP_016483690.1">
    <property type="nucleotide sequence ID" value="NC_021487.1"/>
</dbReference>
<organism evidence="2 3">
    <name type="scientific">Chthonomonas calidirosea (strain DSM 23976 / ICMP 18418 / T49)</name>
    <dbReference type="NCBI Taxonomy" id="1303518"/>
    <lineage>
        <taxon>Bacteria</taxon>
        <taxon>Bacillati</taxon>
        <taxon>Armatimonadota</taxon>
        <taxon>Chthonomonadia</taxon>
        <taxon>Chthonomonadales</taxon>
        <taxon>Chthonomonadaceae</taxon>
        <taxon>Chthonomonas</taxon>
    </lineage>
</organism>
<name>S0EXG5_CHTCT</name>
<protein>
    <submittedName>
        <fullName evidence="2">Predicted acyltransferase</fullName>
    </submittedName>
</protein>
<dbReference type="CDD" id="cd04301">
    <property type="entry name" value="NAT_SF"/>
    <property type="match status" value="1"/>
</dbReference>
<dbReference type="AlphaFoldDB" id="S0EXG5"/>
<dbReference type="KEGG" id="ccz:CCALI_02369"/>
<evidence type="ECO:0000259" key="1">
    <source>
        <dbReference type="PROSITE" id="PS51186"/>
    </source>
</evidence>
<dbReference type="InterPro" id="IPR016181">
    <property type="entry name" value="Acyl_CoA_acyltransferase"/>
</dbReference>
<dbReference type="SUPFAM" id="SSF55729">
    <property type="entry name" value="Acyl-CoA N-acyltransferases (Nat)"/>
    <property type="match status" value="1"/>
</dbReference>
<dbReference type="STRING" id="454171.CP488_01724"/>
<keyword evidence="2" id="KW-0808">Transferase</keyword>
<dbReference type="Pfam" id="PF13673">
    <property type="entry name" value="Acetyltransf_10"/>
    <property type="match status" value="1"/>
</dbReference>
<dbReference type="PANTHER" id="PTHR13355">
    <property type="entry name" value="GLUCOSAMINE 6-PHOSPHATE N-ACETYLTRANSFERASE"/>
    <property type="match status" value="1"/>
</dbReference>
<keyword evidence="3" id="KW-1185">Reference proteome</keyword>
<dbReference type="PROSITE" id="PS51186">
    <property type="entry name" value="GNAT"/>
    <property type="match status" value="1"/>
</dbReference>
<dbReference type="eggNOG" id="COG2153">
    <property type="taxonomic scope" value="Bacteria"/>
</dbReference>